<evidence type="ECO:0000313" key="2">
    <source>
        <dbReference type="EMBL" id="ABD13756.1"/>
    </source>
</evidence>
<dbReference type="Pfam" id="PF01636">
    <property type="entry name" value="APH"/>
    <property type="match status" value="1"/>
</dbReference>
<proteinExistence type="predicted"/>
<sequence length="314" mass="33544">MADGGHPPAGSPDHARFTAERTRRALGAICAEAGLDDSDAMLIKRTVNAVYRLPRAGAVVRIIGSAAMAHRVNKVVRVARWLAENHVPAVRLLPGVPAPVTAAGFLATVWADATPPGTPPGGPAPDTAELAGALRGLHTLAPPEPPLPCWDPLDDVRRRLSDAEALPGPDRRFLEKMTGRIAAALPTIRYALPRVVIHGDAHLANLVRAADGRALLCDFDATCLGPAEWDLIPVAVGRLRFGHDPQAHLDLARGYDFDVTTWDGFAVLRAVRELKLVTSVVPILGSSATVAAQFRVRMDSLRSGDTGVRWSPYR</sequence>
<dbReference type="STRING" id="106370.Francci3_4410"/>
<dbReference type="PhylomeDB" id="Q2J4N6"/>
<dbReference type="HOGENOM" id="CLU_056518_0_0_11"/>
<dbReference type="Proteomes" id="UP000001937">
    <property type="component" value="Chromosome"/>
</dbReference>
<protein>
    <submittedName>
        <fullName evidence="2">Aminoglycoside phosphotransferase</fullName>
    </submittedName>
</protein>
<dbReference type="KEGG" id="fra:Francci3_4410"/>
<accession>Q2J4N6</accession>
<evidence type="ECO:0000259" key="1">
    <source>
        <dbReference type="Pfam" id="PF01636"/>
    </source>
</evidence>
<name>Q2J4N6_FRACC</name>
<dbReference type="EMBL" id="CP000249">
    <property type="protein sequence ID" value="ABD13756.1"/>
    <property type="molecule type" value="Genomic_DNA"/>
</dbReference>
<organism evidence="2 3">
    <name type="scientific">Frankia casuarinae (strain DSM 45818 / CECT 9043 / HFP020203 / CcI3)</name>
    <dbReference type="NCBI Taxonomy" id="106370"/>
    <lineage>
        <taxon>Bacteria</taxon>
        <taxon>Bacillati</taxon>
        <taxon>Actinomycetota</taxon>
        <taxon>Actinomycetes</taxon>
        <taxon>Frankiales</taxon>
        <taxon>Frankiaceae</taxon>
        <taxon>Frankia</taxon>
    </lineage>
</organism>
<feature type="domain" description="Aminoglycoside phosphotransferase" evidence="1">
    <location>
        <begin position="58"/>
        <end position="263"/>
    </location>
</feature>
<keyword evidence="3" id="KW-1185">Reference proteome</keyword>
<dbReference type="InterPro" id="IPR011009">
    <property type="entry name" value="Kinase-like_dom_sf"/>
</dbReference>
<dbReference type="SUPFAM" id="SSF56112">
    <property type="entry name" value="Protein kinase-like (PK-like)"/>
    <property type="match status" value="1"/>
</dbReference>
<dbReference type="Gene3D" id="1.10.510.10">
    <property type="entry name" value="Transferase(Phosphotransferase) domain 1"/>
    <property type="match status" value="1"/>
</dbReference>
<dbReference type="AlphaFoldDB" id="Q2J4N6"/>
<evidence type="ECO:0000313" key="3">
    <source>
        <dbReference type="Proteomes" id="UP000001937"/>
    </source>
</evidence>
<reference evidence="2 3" key="1">
    <citation type="journal article" date="2007" name="Genome Res.">
        <title>Genome characteristics of facultatively symbiotic Frankia sp. strains reflect host range and host plant biogeography.</title>
        <authorList>
            <person name="Normand P."/>
            <person name="Lapierre P."/>
            <person name="Tisa L.S."/>
            <person name="Gogarten J.P."/>
            <person name="Alloisio N."/>
            <person name="Bagnarol E."/>
            <person name="Bassi C.A."/>
            <person name="Berry A.M."/>
            <person name="Bickhart D.M."/>
            <person name="Choisne N."/>
            <person name="Couloux A."/>
            <person name="Cournoyer B."/>
            <person name="Cruveiller S."/>
            <person name="Daubin V."/>
            <person name="Demange N."/>
            <person name="Francino M.P."/>
            <person name="Goltsman E."/>
            <person name="Huang Y."/>
            <person name="Kopp O.R."/>
            <person name="Labarre L."/>
            <person name="Lapidus A."/>
            <person name="Lavire C."/>
            <person name="Marechal J."/>
            <person name="Martinez M."/>
            <person name="Mastronunzio J.E."/>
            <person name="Mullin B.C."/>
            <person name="Niemann J."/>
            <person name="Pujic P."/>
            <person name="Rawnsley T."/>
            <person name="Rouy Z."/>
            <person name="Schenowitz C."/>
            <person name="Sellstedt A."/>
            <person name="Tavares F."/>
            <person name="Tomkins J.P."/>
            <person name="Vallenet D."/>
            <person name="Valverde C."/>
            <person name="Wall L.G."/>
            <person name="Wang Y."/>
            <person name="Medigue C."/>
            <person name="Benson D.R."/>
        </authorList>
    </citation>
    <scope>NUCLEOTIDE SEQUENCE [LARGE SCALE GENOMIC DNA]</scope>
    <source>
        <strain evidence="3">DSM 45818 / CECT 9043 / CcI3</strain>
    </source>
</reference>
<gene>
    <name evidence="2" type="ordered locus">Francci3_4410</name>
</gene>
<dbReference type="RefSeq" id="WP_011438764.1">
    <property type="nucleotide sequence ID" value="NC_007777.1"/>
</dbReference>
<dbReference type="InterPro" id="IPR002575">
    <property type="entry name" value="Aminoglycoside_PTrfase"/>
</dbReference>
<dbReference type="eggNOG" id="COG2334">
    <property type="taxonomic scope" value="Bacteria"/>
</dbReference>